<organism evidence="2 3">
    <name type="scientific">Sphingomonas jatrophae</name>
    <dbReference type="NCBI Taxonomy" id="1166337"/>
    <lineage>
        <taxon>Bacteria</taxon>
        <taxon>Pseudomonadati</taxon>
        <taxon>Pseudomonadota</taxon>
        <taxon>Alphaproteobacteria</taxon>
        <taxon>Sphingomonadales</taxon>
        <taxon>Sphingomonadaceae</taxon>
        <taxon>Sphingomonas</taxon>
    </lineage>
</organism>
<protein>
    <submittedName>
        <fullName evidence="2">Predicted nucleic acid-binding protein, contains PIN domain</fullName>
    </submittedName>
</protein>
<name>A0A1I6L885_9SPHN</name>
<dbReference type="CDD" id="cd18692">
    <property type="entry name" value="PIN_VapC-like"/>
    <property type="match status" value="1"/>
</dbReference>
<evidence type="ECO:0000313" key="2">
    <source>
        <dbReference type="EMBL" id="SFR99448.1"/>
    </source>
</evidence>
<accession>A0A1I6L885</accession>
<feature type="domain" description="PIN" evidence="1">
    <location>
        <begin position="5"/>
        <end position="123"/>
    </location>
</feature>
<dbReference type="Gene3D" id="3.40.50.1010">
    <property type="entry name" value="5'-nuclease"/>
    <property type="match status" value="1"/>
</dbReference>
<dbReference type="AlphaFoldDB" id="A0A1I6L885"/>
<dbReference type="OrthoDB" id="163436at2"/>
<dbReference type="InterPro" id="IPR002716">
    <property type="entry name" value="PIN_dom"/>
</dbReference>
<dbReference type="Pfam" id="PF01850">
    <property type="entry name" value="PIN"/>
    <property type="match status" value="1"/>
</dbReference>
<dbReference type="Proteomes" id="UP000198824">
    <property type="component" value="Unassembled WGS sequence"/>
</dbReference>
<dbReference type="SUPFAM" id="SSF88723">
    <property type="entry name" value="PIN domain-like"/>
    <property type="match status" value="1"/>
</dbReference>
<reference evidence="2 3" key="1">
    <citation type="submission" date="2016-10" db="EMBL/GenBank/DDBJ databases">
        <authorList>
            <person name="de Groot N.N."/>
        </authorList>
    </citation>
    <scope>NUCLEOTIDE SEQUENCE [LARGE SCALE GENOMIC DNA]</scope>
    <source>
        <strain evidence="2 3">S5-249</strain>
    </source>
</reference>
<evidence type="ECO:0000259" key="1">
    <source>
        <dbReference type="Pfam" id="PF01850"/>
    </source>
</evidence>
<dbReference type="EMBL" id="FOZG01000002">
    <property type="protein sequence ID" value="SFR99448.1"/>
    <property type="molecule type" value="Genomic_DNA"/>
</dbReference>
<dbReference type="RefSeq" id="WP_093314857.1">
    <property type="nucleotide sequence ID" value="NZ_FOZG01000002.1"/>
</dbReference>
<gene>
    <name evidence="2" type="ORF">SAMN05192580_2408</name>
</gene>
<dbReference type="STRING" id="1166337.SAMN05192580_2408"/>
<proteinExistence type="predicted"/>
<sequence length="152" mass="16174">MSRVALDTNILAYVAGVDRHADDAAKIDASRTLLKCLRGRASLVVPVQVMGELFVVLTRAGASRSDARTTVLRMTEAFGTADSAASALHSALDLVAAHQLQFWDALILNAAAEAGCTLLLSEDMSSGFTWRGVTVLNPLAATQDDRLTRLFA</sequence>
<evidence type="ECO:0000313" key="3">
    <source>
        <dbReference type="Proteomes" id="UP000198824"/>
    </source>
</evidence>
<keyword evidence="3" id="KW-1185">Reference proteome</keyword>
<dbReference type="InterPro" id="IPR029060">
    <property type="entry name" value="PIN-like_dom_sf"/>
</dbReference>